<accession>A0A0R3MXD3</accession>
<dbReference type="SUPFAM" id="SSF54292">
    <property type="entry name" value="2Fe-2S ferredoxin-like"/>
    <property type="match status" value="1"/>
</dbReference>
<dbReference type="RefSeq" id="WP_057845087.1">
    <property type="nucleotide sequence ID" value="NZ_LLYA01000162.1"/>
</dbReference>
<dbReference type="AlphaFoldDB" id="A0A0R3MXD3"/>
<keyword evidence="5" id="KW-1185">Reference proteome</keyword>
<dbReference type="PROSITE" id="PS51384">
    <property type="entry name" value="FAD_FR"/>
    <property type="match status" value="1"/>
</dbReference>
<dbReference type="SUPFAM" id="SSF52343">
    <property type="entry name" value="Ferredoxin reductase-like, C-terminal NADP-linked domain"/>
    <property type="match status" value="1"/>
</dbReference>
<comment type="caution">
    <text evidence="4">The sequence shown here is derived from an EMBL/GenBank/DDBJ whole genome shotgun (WGS) entry which is preliminary data.</text>
</comment>
<evidence type="ECO:0000256" key="1">
    <source>
        <dbReference type="ARBA" id="ARBA00034078"/>
    </source>
</evidence>
<dbReference type="Pfam" id="PF00111">
    <property type="entry name" value="Fer2"/>
    <property type="match status" value="1"/>
</dbReference>
<dbReference type="PANTHER" id="PTHR47354:SF5">
    <property type="entry name" value="PROTEIN RFBI"/>
    <property type="match status" value="1"/>
</dbReference>
<dbReference type="PRINTS" id="PR00410">
    <property type="entry name" value="PHEHYDRXLASE"/>
</dbReference>
<dbReference type="PROSITE" id="PS51085">
    <property type="entry name" value="2FE2S_FER_2"/>
    <property type="match status" value="1"/>
</dbReference>
<dbReference type="Pfam" id="PF00175">
    <property type="entry name" value="NAD_binding_1"/>
    <property type="match status" value="1"/>
</dbReference>
<dbReference type="InterPro" id="IPR008333">
    <property type="entry name" value="Cbr1-like_FAD-bd_dom"/>
</dbReference>
<dbReference type="Proteomes" id="UP000052023">
    <property type="component" value="Unassembled WGS sequence"/>
</dbReference>
<reference evidence="4 5" key="1">
    <citation type="submission" date="2014-03" db="EMBL/GenBank/DDBJ databases">
        <title>Bradyrhizobium valentinum sp. nov., isolated from effective nodules of Lupinus mariae-josephae, a lupine endemic of basic-lime soils in Eastern Spain.</title>
        <authorList>
            <person name="Duran D."/>
            <person name="Rey L."/>
            <person name="Navarro A."/>
            <person name="Busquets A."/>
            <person name="Imperial J."/>
            <person name="Ruiz-Argueso T."/>
        </authorList>
    </citation>
    <scope>NUCLEOTIDE SEQUENCE [LARGE SCALE GENOMIC DNA]</scope>
    <source>
        <strain evidence="4 5">Ro19</strain>
    </source>
</reference>
<dbReference type="Gene3D" id="3.10.20.30">
    <property type="match status" value="1"/>
</dbReference>
<dbReference type="CDD" id="cd06189">
    <property type="entry name" value="flavin_oxioreductase"/>
    <property type="match status" value="1"/>
</dbReference>
<dbReference type="Pfam" id="PF00970">
    <property type="entry name" value="FAD_binding_6"/>
    <property type="match status" value="1"/>
</dbReference>
<dbReference type="Gene3D" id="3.40.50.80">
    <property type="entry name" value="Nucleotide-binding domain of ferredoxin-NADP reductase (FNR) module"/>
    <property type="match status" value="1"/>
</dbReference>
<sequence length="342" mass="37868">MTFTVHVAESELSFPCEPREFVLDAAERAGYSMPSSCRKGVCNTCEAVLLSGEVEQRGRGRRTARDGSALVCRAQPRADLTIRPKRFERIDIFRRKTITATVYRLARPAPDVTILTLRFPIGLRAPFKAGQYLQVVMEDGDRRNFSMANASRHNDGAELHIRHVPNGKFSEKILSGLAAGDRLQVEIPHGDFHLRVSPRPVILLASGTGFAPIKSIVETAIHAGNDRAMHLYWGARTREDIYLFDLAANWQRRLHWFSFTPVLSDAASWPGRAGLVHNAVREDHTDLSGVQVYACGNPKMVDAAQRGFTADHGLPEAEFFADAFVDSGPSASYDPQPVSIQS</sequence>
<dbReference type="PANTHER" id="PTHR47354">
    <property type="entry name" value="NADH OXIDOREDUCTASE HCR"/>
    <property type="match status" value="1"/>
</dbReference>
<dbReference type="InterPro" id="IPR017927">
    <property type="entry name" value="FAD-bd_FR_type"/>
</dbReference>
<dbReference type="InterPro" id="IPR050415">
    <property type="entry name" value="MRET"/>
</dbReference>
<evidence type="ECO:0000313" key="5">
    <source>
        <dbReference type="Proteomes" id="UP000052023"/>
    </source>
</evidence>
<proteinExistence type="predicted"/>
<dbReference type="PRINTS" id="PR00371">
    <property type="entry name" value="FPNCR"/>
</dbReference>
<dbReference type="EMBL" id="LLYA01000162">
    <property type="protein sequence ID" value="KRR22709.1"/>
    <property type="molecule type" value="Genomic_DNA"/>
</dbReference>
<dbReference type="InterPro" id="IPR001041">
    <property type="entry name" value="2Fe-2S_ferredoxin-type"/>
</dbReference>
<evidence type="ECO:0000259" key="3">
    <source>
        <dbReference type="PROSITE" id="PS51384"/>
    </source>
</evidence>
<dbReference type="InterPro" id="IPR012675">
    <property type="entry name" value="Beta-grasp_dom_sf"/>
</dbReference>
<dbReference type="InterPro" id="IPR039261">
    <property type="entry name" value="FNR_nucleotide-bd"/>
</dbReference>
<organism evidence="4 5">
    <name type="scientific">Bradyrhizobium retamae</name>
    <dbReference type="NCBI Taxonomy" id="1300035"/>
    <lineage>
        <taxon>Bacteria</taxon>
        <taxon>Pseudomonadati</taxon>
        <taxon>Pseudomonadota</taxon>
        <taxon>Alphaproteobacteria</taxon>
        <taxon>Hyphomicrobiales</taxon>
        <taxon>Nitrobacteraceae</taxon>
        <taxon>Bradyrhizobium</taxon>
    </lineage>
</organism>
<dbReference type="GO" id="GO:0051536">
    <property type="term" value="F:iron-sulfur cluster binding"/>
    <property type="evidence" value="ECO:0007669"/>
    <property type="project" value="InterPro"/>
</dbReference>
<dbReference type="InterPro" id="IPR017938">
    <property type="entry name" value="Riboflavin_synthase-like_b-brl"/>
</dbReference>
<dbReference type="OrthoDB" id="9806195at2"/>
<dbReference type="InterPro" id="IPR036010">
    <property type="entry name" value="2Fe-2S_ferredoxin-like_sf"/>
</dbReference>
<evidence type="ECO:0000259" key="2">
    <source>
        <dbReference type="PROSITE" id="PS51085"/>
    </source>
</evidence>
<dbReference type="SUPFAM" id="SSF63380">
    <property type="entry name" value="Riboflavin synthase domain-like"/>
    <property type="match status" value="1"/>
</dbReference>
<dbReference type="Gene3D" id="2.40.30.10">
    <property type="entry name" value="Translation factors"/>
    <property type="match status" value="1"/>
</dbReference>
<feature type="domain" description="2Fe-2S ferredoxin-type" evidence="2">
    <location>
        <begin position="1"/>
        <end position="88"/>
    </location>
</feature>
<evidence type="ECO:0000313" key="4">
    <source>
        <dbReference type="EMBL" id="KRR22709.1"/>
    </source>
</evidence>
<dbReference type="GO" id="GO:0016491">
    <property type="term" value="F:oxidoreductase activity"/>
    <property type="evidence" value="ECO:0007669"/>
    <property type="project" value="InterPro"/>
</dbReference>
<dbReference type="InterPro" id="IPR001709">
    <property type="entry name" value="Flavoprot_Pyr_Nucl_cyt_Rdtase"/>
</dbReference>
<protein>
    <submittedName>
        <fullName evidence="4">Flavin oxidoreductase</fullName>
    </submittedName>
</protein>
<feature type="domain" description="FAD-binding FR-type" evidence="3">
    <location>
        <begin position="95"/>
        <end position="195"/>
    </location>
</feature>
<gene>
    <name evidence="4" type="ORF">CQ13_28400</name>
</gene>
<comment type="cofactor">
    <cofactor evidence="1">
        <name>[2Fe-2S] cluster</name>
        <dbReference type="ChEBI" id="CHEBI:190135"/>
    </cofactor>
</comment>
<name>A0A0R3MXD3_9BRAD</name>
<dbReference type="CDD" id="cd00207">
    <property type="entry name" value="fer2"/>
    <property type="match status" value="1"/>
</dbReference>
<dbReference type="InterPro" id="IPR001433">
    <property type="entry name" value="OxRdtase_FAD/NAD-bd"/>
</dbReference>